<reference evidence="1" key="1">
    <citation type="submission" date="2021-12" db="EMBL/GenBank/DDBJ databases">
        <title>Black yeast isolated from Biological Soil Crust.</title>
        <authorList>
            <person name="Kurbessoian T."/>
        </authorList>
    </citation>
    <scope>NUCLEOTIDE SEQUENCE</scope>
    <source>
        <strain evidence="1">CCFEE 5208</strain>
    </source>
</reference>
<proteinExistence type="predicted"/>
<dbReference type="EMBL" id="JAUJLE010000807">
    <property type="protein sequence ID" value="KAK0950589.1"/>
    <property type="molecule type" value="Genomic_DNA"/>
</dbReference>
<evidence type="ECO:0000313" key="1">
    <source>
        <dbReference type="EMBL" id="KAK0302456.1"/>
    </source>
</evidence>
<name>A0AAN6J3X5_9PEZI</name>
<evidence type="ECO:0000313" key="4">
    <source>
        <dbReference type="Proteomes" id="UP001175353"/>
    </source>
</evidence>
<dbReference type="PANTHER" id="PTHR38846">
    <property type="entry name" value="C3H1-TYPE DOMAIN-CONTAINING PROTEIN"/>
    <property type="match status" value="1"/>
</dbReference>
<reference evidence="2" key="2">
    <citation type="submission" date="2023-06" db="EMBL/GenBank/DDBJ databases">
        <title>Black Yeasts Isolated from many extreme environments.</title>
        <authorList>
            <person name="Coleine C."/>
            <person name="Stajich J.E."/>
            <person name="Selbmann L."/>
        </authorList>
    </citation>
    <scope>NUCLEOTIDE SEQUENCE</scope>
    <source>
        <strain evidence="2">CCFEE 5200</strain>
    </source>
</reference>
<dbReference type="PANTHER" id="PTHR38846:SF1">
    <property type="entry name" value="C3H1-TYPE DOMAIN-CONTAINING PROTEIN"/>
    <property type="match status" value="1"/>
</dbReference>
<organism evidence="1 3">
    <name type="scientific">Friedmanniomyces endolithicus</name>
    <dbReference type="NCBI Taxonomy" id="329885"/>
    <lineage>
        <taxon>Eukaryota</taxon>
        <taxon>Fungi</taxon>
        <taxon>Dikarya</taxon>
        <taxon>Ascomycota</taxon>
        <taxon>Pezizomycotina</taxon>
        <taxon>Dothideomycetes</taxon>
        <taxon>Dothideomycetidae</taxon>
        <taxon>Mycosphaerellales</taxon>
        <taxon>Teratosphaeriaceae</taxon>
        <taxon>Friedmanniomyces</taxon>
    </lineage>
</organism>
<gene>
    <name evidence="1" type="ORF">LTR82_017857</name>
    <name evidence="2" type="ORF">LTR91_025554</name>
</gene>
<evidence type="ECO:0000313" key="2">
    <source>
        <dbReference type="EMBL" id="KAK0950589.1"/>
    </source>
</evidence>
<sequence>MADQIDQFFAEYPSFDYDRTQSSPREFYRMCNQFRWDRRPNGSYPPAREEAWQKFRGVLVIQFNRSFGVDADDIATWEGICKFLKLSPIPPDIGSMRQVILDTHVNLSDMLDSKRSGGSVKTFQTRNELIDYTVQEGRYFPKADAYAGGLLRYLLREIHNEYHGSRGKTVVKRNRARHGRGGV</sequence>
<dbReference type="Proteomes" id="UP001168146">
    <property type="component" value="Unassembled WGS sequence"/>
</dbReference>
<dbReference type="EMBL" id="JASUXU010000186">
    <property type="protein sequence ID" value="KAK0302456.1"/>
    <property type="molecule type" value="Genomic_DNA"/>
</dbReference>
<dbReference type="AlphaFoldDB" id="A0AAN6J3X5"/>
<protein>
    <submittedName>
        <fullName evidence="1">Uncharacterized protein</fullName>
    </submittedName>
</protein>
<comment type="caution">
    <text evidence="1">The sequence shown here is derived from an EMBL/GenBank/DDBJ whole genome shotgun (WGS) entry which is preliminary data.</text>
</comment>
<accession>A0AAN6J3X5</accession>
<evidence type="ECO:0000313" key="3">
    <source>
        <dbReference type="Proteomes" id="UP001168146"/>
    </source>
</evidence>
<keyword evidence="4" id="KW-1185">Reference proteome</keyword>
<dbReference type="Proteomes" id="UP001175353">
    <property type="component" value="Unassembled WGS sequence"/>
</dbReference>